<dbReference type="InterPro" id="IPR013083">
    <property type="entry name" value="Znf_RING/FYVE/PHD"/>
</dbReference>
<keyword evidence="3" id="KW-0862">Zinc</keyword>
<dbReference type="InterPro" id="IPR001841">
    <property type="entry name" value="Znf_RING"/>
</dbReference>
<sequence length="118" mass="12558">MATPAPPPAPAPSTICSICLEDVSANCGKTVVTLQCSDVFHLDCIGSAFNAKGSMQCPNCQAVENGVWRQFENERLPPAENVMMNVDTNDDEDLIAMVVNLPAGPNKSPKLITGWLIA</sequence>
<dbReference type="OrthoDB" id="8062037at2759"/>
<evidence type="ECO:0000256" key="1">
    <source>
        <dbReference type="ARBA" id="ARBA00022723"/>
    </source>
</evidence>
<protein>
    <submittedName>
        <fullName evidence="6">E3 ubiquitin-protein ligase RFI2-like</fullName>
    </submittedName>
</protein>
<dbReference type="Proteomes" id="UP000634136">
    <property type="component" value="Unassembled WGS sequence"/>
</dbReference>
<dbReference type="InterPro" id="IPR044274">
    <property type="entry name" value="RFI2"/>
</dbReference>
<dbReference type="PANTHER" id="PTHR46798:SF20">
    <property type="entry name" value="RING-TYPE DOMAIN-CONTAINING PROTEIN"/>
    <property type="match status" value="1"/>
</dbReference>
<reference evidence="6" key="1">
    <citation type="submission" date="2020-09" db="EMBL/GenBank/DDBJ databases">
        <title>Genome-Enabled Discovery of Anthraquinone Biosynthesis in Senna tora.</title>
        <authorList>
            <person name="Kang S.-H."/>
            <person name="Pandey R.P."/>
            <person name="Lee C.-M."/>
            <person name="Sim J.-S."/>
            <person name="Jeong J.-T."/>
            <person name="Choi B.-S."/>
            <person name="Jung M."/>
            <person name="Ginzburg D."/>
            <person name="Zhao K."/>
            <person name="Won S.Y."/>
            <person name="Oh T.-J."/>
            <person name="Yu Y."/>
            <person name="Kim N.-H."/>
            <person name="Lee O.R."/>
            <person name="Lee T.-H."/>
            <person name="Bashyal P."/>
            <person name="Kim T.-S."/>
            <person name="Lee W.-H."/>
            <person name="Kawkins C."/>
            <person name="Kim C.-K."/>
            <person name="Kim J.S."/>
            <person name="Ahn B.O."/>
            <person name="Rhee S.Y."/>
            <person name="Sohng J.K."/>
        </authorList>
    </citation>
    <scope>NUCLEOTIDE SEQUENCE</scope>
    <source>
        <tissue evidence="6">Leaf</tissue>
    </source>
</reference>
<dbReference type="Gene3D" id="3.30.40.10">
    <property type="entry name" value="Zinc/RING finger domain, C3HC4 (zinc finger)"/>
    <property type="match status" value="1"/>
</dbReference>
<evidence type="ECO:0000259" key="5">
    <source>
        <dbReference type="PROSITE" id="PS50089"/>
    </source>
</evidence>
<organism evidence="6 7">
    <name type="scientific">Senna tora</name>
    <dbReference type="NCBI Taxonomy" id="362788"/>
    <lineage>
        <taxon>Eukaryota</taxon>
        <taxon>Viridiplantae</taxon>
        <taxon>Streptophyta</taxon>
        <taxon>Embryophyta</taxon>
        <taxon>Tracheophyta</taxon>
        <taxon>Spermatophyta</taxon>
        <taxon>Magnoliopsida</taxon>
        <taxon>eudicotyledons</taxon>
        <taxon>Gunneridae</taxon>
        <taxon>Pentapetalae</taxon>
        <taxon>rosids</taxon>
        <taxon>fabids</taxon>
        <taxon>Fabales</taxon>
        <taxon>Fabaceae</taxon>
        <taxon>Caesalpinioideae</taxon>
        <taxon>Cassia clade</taxon>
        <taxon>Senna</taxon>
    </lineage>
</organism>
<dbReference type="PANTHER" id="PTHR46798">
    <property type="entry name" value="OS09G0511500 PROTEIN"/>
    <property type="match status" value="1"/>
</dbReference>
<keyword evidence="2 4" id="KW-0863">Zinc-finger</keyword>
<feature type="domain" description="RING-type" evidence="5">
    <location>
        <begin position="16"/>
        <end position="61"/>
    </location>
</feature>
<name>A0A834WYG4_9FABA</name>
<evidence type="ECO:0000313" key="7">
    <source>
        <dbReference type="Proteomes" id="UP000634136"/>
    </source>
</evidence>
<dbReference type="GO" id="GO:0008270">
    <property type="term" value="F:zinc ion binding"/>
    <property type="evidence" value="ECO:0007669"/>
    <property type="project" value="UniProtKB-KW"/>
</dbReference>
<dbReference type="AlphaFoldDB" id="A0A834WYG4"/>
<dbReference type="SUPFAM" id="SSF57850">
    <property type="entry name" value="RING/U-box"/>
    <property type="match status" value="1"/>
</dbReference>
<keyword evidence="1" id="KW-0479">Metal-binding</keyword>
<dbReference type="Pfam" id="PF13639">
    <property type="entry name" value="zf-RING_2"/>
    <property type="match status" value="1"/>
</dbReference>
<dbReference type="InterPro" id="IPR001965">
    <property type="entry name" value="Znf_PHD"/>
</dbReference>
<dbReference type="EMBL" id="JAAIUW010000004">
    <property type="protein sequence ID" value="KAF7834507.1"/>
    <property type="molecule type" value="Genomic_DNA"/>
</dbReference>
<comment type="caution">
    <text evidence="6">The sequence shown here is derived from an EMBL/GenBank/DDBJ whole genome shotgun (WGS) entry which is preliminary data.</text>
</comment>
<dbReference type="SMART" id="SM00184">
    <property type="entry name" value="RING"/>
    <property type="match status" value="1"/>
</dbReference>
<dbReference type="GO" id="GO:0004842">
    <property type="term" value="F:ubiquitin-protein transferase activity"/>
    <property type="evidence" value="ECO:0007669"/>
    <property type="project" value="InterPro"/>
</dbReference>
<keyword evidence="7" id="KW-1185">Reference proteome</keyword>
<evidence type="ECO:0000256" key="4">
    <source>
        <dbReference type="PROSITE-ProRule" id="PRU00175"/>
    </source>
</evidence>
<proteinExistence type="predicted"/>
<evidence type="ECO:0000256" key="3">
    <source>
        <dbReference type="ARBA" id="ARBA00022833"/>
    </source>
</evidence>
<gene>
    <name evidence="6" type="ORF">G2W53_009366</name>
</gene>
<accession>A0A834WYG4</accession>
<dbReference type="SMART" id="SM00249">
    <property type="entry name" value="PHD"/>
    <property type="match status" value="1"/>
</dbReference>
<evidence type="ECO:0000256" key="2">
    <source>
        <dbReference type="ARBA" id="ARBA00022771"/>
    </source>
</evidence>
<evidence type="ECO:0000313" key="6">
    <source>
        <dbReference type="EMBL" id="KAF7834507.1"/>
    </source>
</evidence>
<dbReference type="PROSITE" id="PS50089">
    <property type="entry name" value="ZF_RING_2"/>
    <property type="match status" value="1"/>
</dbReference>